<dbReference type="Pfam" id="PF11823">
    <property type="entry name" value="Se_S_carrier"/>
    <property type="match status" value="1"/>
</dbReference>
<organism evidence="2 3">
    <name type="scientific">Phascolarctobacterium succinatutens YIT 12067</name>
    <dbReference type="NCBI Taxonomy" id="626939"/>
    <lineage>
        <taxon>Bacteria</taxon>
        <taxon>Bacillati</taxon>
        <taxon>Bacillota</taxon>
        <taxon>Negativicutes</taxon>
        <taxon>Acidaminococcales</taxon>
        <taxon>Acidaminococcaceae</taxon>
        <taxon>Phascolarctobacterium</taxon>
    </lineage>
</organism>
<reference evidence="2 3" key="1">
    <citation type="submission" date="2011-01" db="EMBL/GenBank/DDBJ databases">
        <authorList>
            <person name="Weinstock G."/>
            <person name="Sodergren E."/>
            <person name="Clifton S."/>
            <person name="Fulton L."/>
            <person name="Fulton B."/>
            <person name="Courtney L."/>
            <person name="Fronick C."/>
            <person name="Harrison M."/>
            <person name="Strong C."/>
            <person name="Farmer C."/>
            <person name="Delahaunty K."/>
            <person name="Markovic C."/>
            <person name="Hall O."/>
            <person name="Minx P."/>
            <person name="Tomlinson C."/>
            <person name="Mitreva M."/>
            <person name="Hou S."/>
            <person name="Chen J."/>
            <person name="Wollam A."/>
            <person name="Pepin K.H."/>
            <person name="Johnson M."/>
            <person name="Bhonagiri V."/>
            <person name="Zhang X."/>
            <person name="Suruliraj S."/>
            <person name="Warren W."/>
            <person name="Chinwalla A."/>
            <person name="Mardis E.R."/>
            <person name="Wilson R.K."/>
        </authorList>
    </citation>
    <scope>NUCLEOTIDE SEQUENCE [LARGE SCALE GENOMIC DNA]</scope>
    <source>
        <strain evidence="2 3">YIT 12067</strain>
    </source>
</reference>
<dbReference type="InterPro" id="IPR021778">
    <property type="entry name" value="Se/S_carrier-like"/>
</dbReference>
<dbReference type="Proteomes" id="UP000004923">
    <property type="component" value="Unassembled WGS sequence"/>
</dbReference>
<dbReference type="eggNOG" id="ENOG503335M">
    <property type="taxonomic scope" value="Bacteria"/>
</dbReference>
<evidence type="ECO:0000259" key="1">
    <source>
        <dbReference type="Pfam" id="PF11823"/>
    </source>
</evidence>
<evidence type="ECO:0000313" key="3">
    <source>
        <dbReference type="Proteomes" id="UP000004923"/>
    </source>
</evidence>
<proteinExistence type="predicted"/>
<keyword evidence="3" id="KW-1185">Reference proteome</keyword>
<feature type="domain" description="Putative Se/S carrier protein-like" evidence="1">
    <location>
        <begin position="3"/>
        <end position="57"/>
    </location>
</feature>
<comment type="caution">
    <text evidence="2">The sequence shown here is derived from an EMBL/GenBank/DDBJ whole genome shotgun (WGS) entry which is preliminary data.</text>
</comment>
<evidence type="ECO:0000313" key="2">
    <source>
        <dbReference type="EMBL" id="EFY04289.1"/>
    </source>
</evidence>
<dbReference type="RefSeq" id="WP_009146014.1">
    <property type="nucleotide sequence ID" value="NZ_GL830919.1"/>
</dbReference>
<dbReference type="EMBL" id="AEVN01000086">
    <property type="protein sequence ID" value="EFY04289.1"/>
    <property type="molecule type" value="Genomic_DNA"/>
</dbReference>
<name>E8LFM4_9FIRM</name>
<protein>
    <recommendedName>
        <fullName evidence="1">Putative Se/S carrier protein-like domain-containing protein</fullName>
    </recommendedName>
</protein>
<dbReference type="AlphaFoldDB" id="E8LFM4"/>
<dbReference type="HOGENOM" id="CLU_167443_4_1_9"/>
<gene>
    <name evidence="2" type="ORF">HMPREF9443_01665</name>
</gene>
<sequence length="82" mass="9438">MMQYIATFFSHFGAVRFQHLCTERGWQAQVRPVPRSLSSSCGTCVFFKTEVLEEATSLQTPELEQIVRERENGYEVLYTAAE</sequence>
<accession>E8LFM4</accession>